<accession>A0ABV3DX40</accession>
<dbReference type="PANTHER" id="PTHR38011">
    <property type="entry name" value="DIHYDROFOLATE REDUCTASE FAMILY PROTEIN (AFU_ORTHOLOGUE AFUA_8G06820)"/>
    <property type="match status" value="1"/>
</dbReference>
<evidence type="ECO:0000259" key="1">
    <source>
        <dbReference type="Pfam" id="PF01872"/>
    </source>
</evidence>
<dbReference type="Proteomes" id="UP001551482">
    <property type="component" value="Unassembled WGS sequence"/>
</dbReference>
<dbReference type="EMBL" id="JBEZFP010000229">
    <property type="protein sequence ID" value="MEU8140037.1"/>
    <property type="molecule type" value="Genomic_DNA"/>
</dbReference>
<sequence>MRKIFSFLVASVDGYYVGAEDAFDWPVVDDDFNTFAVEQLNSIDTMVFGRRTYEVMAGFWPTAFARENDPVIAALMNDTTKIVVSRTLEDADWENTTVANSTDELARLKATPGGDVIVMGSSDLNVSLMRLGLLDEVRVMVCPVVLGDGLSLFRTATDRVPLTLTDSRTFASGNILNRYAPQLPANGN</sequence>
<dbReference type="InterPro" id="IPR002734">
    <property type="entry name" value="RibDG_C"/>
</dbReference>
<comment type="caution">
    <text evidence="2">The sequence shown here is derived from an EMBL/GenBank/DDBJ whole genome shotgun (WGS) entry which is preliminary data.</text>
</comment>
<dbReference type="InterPro" id="IPR050765">
    <property type="entry name" value="Riboflavin_Biosynth_HTPR"/>
</dbReference>
<reference evidence="2 3" key="1">
    <citation type="submission" date="2024-06" db="EMBL/GenBank/DDBJ databases">
        <title>The Natural Products Discovery Center: Release of the First 8490 Sequenced Strains for Exploring Actinobacteria Biosynthetic Diversity.</title>
        <authorList>
            <person name="Kalkreuter E."/>
            <person name="Kautsar S.A."/>
            <person name="Yang D."/>
            <person name="Bader C.D."/>
            <person name="Teijaro C.N."/>
            <person name="Fluegel L."/>
            <person name="Davis C.M."/>
            <person name="Simpson J.R."/>
            <person name="Lauterbach L."/>
            <person name="Steele A.D."/>
            <person name="Gui C."/>
            <person name="Meng S."/>
            <person name="Li G."/>
            <person name="Viehrig K."/>
            <person name="Ye F."/>
            <person name="Su P."/>
            <person name="Kiefer A.F."/>
            <person name="Nichols A."/>
            <person name="Cepeda A.J."/>
            <person name="Yan W."/>
            <person name="Fan B."/>
            <person name="Jiang Y."/>
            <person name="Adhikari A."/>
            <person name="Zheng C.-J."/>
            <person name="Schuster L."/>
            <person name="Cowan T.M."/>
            <person name="Smanski M.J."/>
            <person name="Chevrette M.G."/>
            <person name="De Carvalho L.P.S."/>
            <person name="Shen B."/>
        </authorList>
    </citation>
    <scope>NUCLEOTIDE SEQUENCE [LARGE SCALE GENOMIC DNA]</scope>
    <source>
        <strain evidence="2 3">NPDC048946</strain>
    </source>
</reference>
<protein>
    <submittedName>
        <fullName evidence="2">Dihydrofolate reductase family protein</fullName>
    </submittedName>
</protein>
<dbReference type="Pfam" id="PF01872">
    <property type="entry name" value="RibD_C"/>
    <property type="match status" value="1"/>
</dbReference>
<evidence type="ECO:0000313" key="2">
    <source>
        <dbReference type="EMBL" id="MEU8140037.1"/>
    </source>
</evidence>
<keyword evidence="3" id="KW-1185">Reference proteome</keyword>
<proteinExistence type="predicted"/>
<gene>
    <name evidence="2" type="ORF">AB0C36_41915</name>
</gene>
<dbReference type="InterPro" id="IPR024072">
    <property type="entry name" value="DHFR-like_dom_sf"/>
</dbReference>
<dbReference type="RefSeq" id="WP_358364768.1">
    <property type="nucleotide sequence ID" value="NZ_JBEZFP010000229.1"/>
</dbReference>
<feature type="domain" description="Bacterial bifunctional deaminase-reductase C-terminal" evidence="1">
    <location>
        <begin position="2"/>
        <end position="175"/>
    </location>
</feature>
<dbReference type="SUPFAM" id="SSF53597">
    <property type="entry name" value="Dihydrofolate reductase-like"/>
    <property type="match status" value="1"/>
</dbReference>
<dbReference type="Gene3D" id="3.40.430.10">
    <property type="entry name" value="Dihydrofolate Reductase, subunit A"/>
    <property type="match status" value="1"/>
</dbReference>
<name>A0ABV3DX40_9ACTN</name>
<evidence type="ECO:0000313" key="3">
    <source>
        <dbReference type="Proteomes" id="UP001551482"/>
    </source>
</evidence>
<organism evidence="2 3">
    <name type="scientific">Streptodolium elevatio</name>
    <dbReference type="NCBI Taxonomy" id="3157996"/>
    <lineage>
        <taxon>Bacteria</taxon>
        <taxon>Bacillati</taxon>
        <taxon>Actinomycetota</taxon>
        <taxon>Actinomycetes</taxon>
        <taxon>Kitasatosporales</taxon>
        <taxon>Streptomycetaceae</taxon>
        <taxon>Streptodolium</taxon>
    </lineage>
</organism>
<dbReference type="PANTHER" id="PTHR38011:SF11">
    <property type="entry name" value="2,5-DIAMINO-6-RIBOSYLAMINO-4(3H)-PYRIMIDINONE 5'-PHOSPHATE REDUCTASE"/>
    <property type="match status" value="1"/>
</dbReference>